<dbReference type="AlphaFoldDB" id="A0A9P6X525"/>
<dbReference type="SUPFAM" id="SSF48366">
    <property type="entry name" value="Ras GEF"/>
    <property type="match status" value="1"/>
</dbReference>
<dbReference type="GO" id="GO:0007264">
    <property type="term" value="P:small GTPase-mediated signal transduction"/>
    <property type="evidence" value="ECO:0007669"/>
    <property type="project" value="InterPro"/>
</dbReference>
<evidence type="ECO:0000256" key="2">
    <source>
        <dbReference type="PROSITE-ProRule" id="PRU00168"/>
    </source>
</evidence>
<sequence length="681" mass="76901">MLSLSVPLSTEISMQSLMCEALSYYESGQFKSSYQLYIQALFSAIEELGKLEFSVTENNLSPIFGLAGSCLNHAKQISQQHKKKTPPPLPTKPTSLSSFLPPPLPPRTYLNSKTVEGQKQKKGLTKASTSGSIRIKNAKPAIVPRRSSSPNIIASTFKSPPSTLSYNKDLFLMATSRIQTRVRAKCFTDLLSEDAPLIPQPPLDYITQILQQQEEFDTSFDKLRSLQVFNVLSILQFHPIITAYQLTLIDSAIFRNITPAALQNHTAKSPETSIVTSTDFFNYLTRLIEHSILIKLEATDRSQHLNYWIKVASRCHELKNYQTLKAVISALGTPPIQRLKQSWSFVPKKSMNLLEEMTELMSEASNYEKYRQTALQNIKLLDPIVPFLGTFIHDMTYLGALHNRDNDPRMTELLTLFTDMQKGPDYPYELRANHAKEVASYNRPKFSIRAATSGRKNSHDEELTKMSIDLQQCLVTQYLLTRPWVNEKTVDELCVLREPARPNGVPLTSSVSLTTTRSSSGSLTSSSTSPSRPLSLEDEEDYFDRKPMSGFWLFGRKSVDHNTALKQQQQHQQQHQSIESFATLHRSPRHFSFDEINVDDEGENTCIKKRYPGTVTSQSNNSLAIFRKEFWKNNNNTVQTHKFSLASFNSDPSLSTVAQSTSSPHPLDSTQADTSSSFIWT</sequence>
<evidence type="ECO:0000313" key="5">
    <source>
        <dbReference type="EMBL" id="KAG1305502.1"/>
    </source>
</evidence>
<evidence type="ECO:0000256" key="1">
    <source>
        <dbReference type="ARBA" id="ARBA00022658"/>
    </source>
</evidence>
<feature type="region of interest" description="Disordered" evidence="3">
    <location>
        <begin position="654"/>
        <end position="681"/>
    </location>
</feature>
<dbReference type="Proteomes" id="UP000716291">
    <property type="component" value="Unassembled WGS sequence"/>
</dbReference>
<keyword evidence="1 2" id="KW-0344">Guanine-nucleotide releasing factor</keyword>
<feature type="region of interest" description="Disordered" evidence="3">
    <location>
        <begin position="76"/>
        <end position="129"/>
    </location>
</feature>
<organism evidence="5 6">
    <name type="scientific">Rhizopus oryzae</name>
    <name type="common">Mucormycosis agent</name>
    <name type="synonym">Rhizopus arrhizus var. delemar</name>
    <dbReference type="NCBI Taxonomy" id="64495"/>
    <lineage>
        <taxon>Eukaryota</taxon>
        <taxon>Fungi</taxon>
        <taxon>Fungi incertae sedis</taxon>
        <taxon>Mucoromycota</taxon>
        <taxon>Mucoromycotina</taxon>
        <taxon>Mucoromycetes</taxon>
        <taxon>Mucorales</taxon>
        <taxon>Mucorineae</taxon>
        <taxon>Rhizopodaceae</taxon>
        <taxon>Rhizopus</taxon>
    </lineage>
</organism>
<keyword evidence="6" id="KW-1185">Reference proteome</keyword>
<comment type="caution">
    <text evidence="5">The sequence shown here is derived from an EMBL/GenBank/DDBJ whole genome shotgun (WGS) entry which is preliminary data.</text>
</comment>
<feature type="domain" description="Ras-GEF" evidence="4">
    <location>
        <begin position="238"/>
        <end position="473"/>
    </location>
</feature>
<feature type="region of interest" description="Disordered" evidence="3">
    <location>
        <begin position="504"/>
        <end position="537"/>
    </location>
</feature>
<dbReference type="PANTHER" id="PTHR23113">
    <property type="entry name" value="GUANINE NUCLEOTIDE EXCHANGE FACTOR"/>
    <property type="match status" value="1"/>
</dbReference>
<accession>A0A9P6X525</accession>
<evidence type="ECO:0000259" key="4">
    <source>
        <dbReference type="PROSITE" id="PS50009"/>
    </source>
</evidence>
<feature type="compositionally biased region" description="Low complexity" evidence="3">
    <location>
        <begin position="504"/>
        <end position="534"/>
    </location>
</feature>
<dbReference type="InterPro" id="IPR023578">
    <property type="entry name" value="Ras_GEF_dom_sf"/>
</dbReference>
<reference evidence="5" key="1">
    <citation type="journal article" date="2020" name="Microb. Genom.">
        <title>Genetic diversity of clinical and environmental Mucorales isolates obtained from an investigation of mucormycosis cases among solid organ transplant recipients.</title>
        <authorList>
            <person name="Nguyen M.H."/>
            <person name="Kaul D."/>
            <person name="Muto C."/>
            <person name="Cheng S.J."/>
            <person name="Richter R.A."/>
            <person name="Bruno V.M."/>
            <person name="Liu G."/>
            <person name="Beyhan S."/>
            <person name="Sundermann A.J."/>
            <person name="Mounaud S."/>
            <person name="Pasculle A.W."/>
            <person name="Nierman W.C."/>
            <person name="Driscoll E."/>
            <person name="Cumbie R."/>
            <person name="Clancy C.J."/>
            <person name="Dupont C.L."/>
        </authorList>
    </citation>
    <scope>NUCLEOTIDE SEQUENCE</scope>
    <source>
        <strain evidence="5">GL11</strain>
    </source>
</reference>
<gene>
    <name evidence="5" type="ORF">G6F64_008332</name>
</gene>
<dbReference type="SMART" id="SM00147">
    <property type="entry name" value="RasGEF"/>
    <property type="match status" value="1"/>
</dbReference>
<name>A0A9P6X525_RHIOR</name>
<protein>
    <recommendedName>
        <fullName evidence="4">Ras-GEF domain-containing protein</fullName>
    </recommendedName>
</protein>
<dbReference type="InterPro" id="IPR036964">
    <property type="entry name" value="RASGEF_cat_dom_sf"/>
</dbReference>
<dbReference type="InterPro" id="IPR008937">
    <property type="entry name" value="Ras-like_GEF"/>
</dbReference>
<evidence type="ECO:0000313" key="6">
    <source>
        <dbReference type="Proteomes" id="UP000716291"/>
    </source>
</evidence>
<dbReference type="InterPro" id="IPR001895">
    <property type="entry name" value="RASGEF_cat_dom"/>
</dbReference>
<proteinExistence type="predicted"/>
<dbReference type="PROSITE" id="PS50009">
    <property type="entry name" value="RASGEF_CAT"/>
    <property type="match status" value="1"/>
</dbReference>
<dbReference type="Gene3D" id="1.10.840.10">
    <property type="entry name" value="Ras guanine-nucleotide exchange factors catalytic domain"/>
    <property type="match status" value="1"/>
</dbReference>
<dbReference type="GO" id="GO:0005085">
    <property type="term" value="F:guanyl-nucleotide exchange factor activity"/>
    <property type="evidence" value="ECO:0007669"/>
    <property type="project" value="UniProtKB-KW"/>
</dbReference>
<dbReference type="EMBL" id="JAANQT010001353">
    <property type="protein sequence ID" value="KAG1305502.1"/>
    <property type="molecule type" value="Genomic_DNA"/>
</dbReference>
<evidence type="ECO:0000256" key="3">
    <source>
        <dbReference type="SAM" id="MobiDB-lite"/>
    </source>
</evidence>
<dbReference type="Pfam" id="PF00617">
    <property type="entry name" value="RasGEF"/>
    <property type="match status" value="1"/>
</dbReference>
<dbReference type="PANTHER" id="PTHR23113:SF99">
    <property type="entry name" value="RASGEF DOMAIN-CONTAINING PROTEIN"/>
    <property type="match status" value="1"/>
</dbReference>